<dbReference type="InterPro" id="IPR032816">
    <property type="entry name" value="VTT_dom"/>
</dbReference>
<feature type="transmembrane region" description="Helical" evidence="6">
    <location>
        <begin position="53"/>
        <end position="74"/>
    </location>
</feature>
<reference evidence="9 13" key="2">
    <citation type="journal article" date="2015" name="Genome Announc.">
        <title>Complete Genome Sequences of Evolved Arsenate-Resistant Metallosphaera sedula Strains.</title>
        <authorList>
            <person name="Ai C."/>
            <person name="McCarthy S."/>
            <person name="Schackwitz W."/>
            <person name="Martin J."/>
            <person name="Lipzen A."/>
            <person name="Blum P."/>
        </authorList>
    </citation>
    <scope>NUCLEOTIDE SEQUENCE [LARGE SCALE GENOMIC DNA]</scope>
    <source>
        <strain evidence="9 13">ARS50-2</strain>
    </source>
</reference>
<dbReference type="Proteomes" id="UP000056255">
    <property type="component" value="Chromosome"/>
</dbReference>
<evidence type="ECO:0000256" key="1">
    <source>
        <dbReference type="ARBA" id="ARBA00004651"/>
    </source>
</evidence>
<evidence type="ECO:0000313" key="13">
    <source>
        <dbReference type="Proteomes" id="UP000062475"/>
    </source>
</evidence>
<gene>
    <name evidence="8" type="ORF">HA72_2066</name>
    <name evidence="9" type="ORF">MsedB_2118</name>
    <name evidence="10" type="ORF">MsedE_2118</name>
</gene>
<dbReference type="Proteomes" id="UP000029084">
    <property type="component" value="Chromosome"/>
</dbReference>
<comment type="subcellular location">
    <subcellularLocation>
        <location evidence="1">Cell membrane</location>
        <topology evidence="1">Multi-pass membrane protein</topology>
    </subcellularLocation>
</comment>
<evidence type="ECO:0000313" key="8">
    <source>
        <dbReference type="EMBL" id="AIM28189.1"/>
    </source>
</evidence>
<dbReference type="Proteomes" id="UP000062475">
    <property type="component" value="Chromosome"/>
</dbReference>
<dbReference type="InterPro" id="IPR051311">
    <property type="entry name" value="DedA_domain"/>
</dbReference>
<keyword evidence="2" id="KW-1003">Cell membrane</keyword>
<keyword evidence="5 6" id="KW-0472">Membrane</keyword>
<feature type="transmembrane region" description="Helical" evidence="6">
    <location>
        <begin position="137"/>
        <end position="162"/>
    </location>
</feature>
<proteinExistence type="predicted"/>
<dbReference type="AlphaFoldDB" id="A0A088E6X4"/>
<evidence type="ECO:0000256" key="3">
    <source>
        <dbReference type="ARBA" id="ARBA00022692"/>
    </source>
</evidence>
<evidence type="ECO:0000256" key="5">
    <source>
        <dbReference type="ARBA" id="ARBA00023136"/>
    </source>
</evidence>
<dbReference type="EMBL" id="CP012173">
    <property type="protein sequence ID" value="AKV77242.1"/>
    <property type="molecule type" value="Genomic_DNA"/>
</dbReference>
<dbReference type="EMBL" id="CP008822">
    <property type="protein sequence ID" value="AIM28189.1"/>
    <property type="molecule type" value="Genomic_DNA"/>
</dbReference>
<dbReference type="Pfam" id="PF09335">
    <property type="entry name" value="VTT_dom"/>
    <property type="match status" value="1"/>
</dbReference>
<name>A0A088E6X4_9CREN</name>
<evidence type="ECO:0000259" key="7">
    <source>
        <dbReference type="Pfam" id="PF09335"/>
    </source>
</evidence>
<feature type="transmembrane region" description="Helical" evidence="6">
    <location>
        <begin position="112"/>
        <end position="130"/>
    </location>
</feature>
<evidence type="ECO:0000313" key="12">
    <source>
        <dbReference type="Proteomes" id="UP000056255"/>
    </source>
</evidence>
<dbReference type="OMA" id="MPLGGFY"/>
<keyword evidence="4 6" id="KW-1133">Transmembrane helix</keyword>
<evidence type="ECO:0000256" key="4">
    <source>
        <dbReference type="ARBA" id="ARBA00022989"/>
    </source>
</evidence>
<feature type="transmembrane region" description="Helical" evidence="6">
    <location>
        <begin position="174"/>
        <end position="192"/>
    </location>
</feature>
<feature type="transmembrane region" description="Helical" evidence="6">
    <location>
        <begin position="16"/>
        <end position="41"/>
    </location>
</feature>
<dbReference type="EMBL" id="CP012176">
    <property type="protein sequence ID" value="AKV83968.1"/>
    <property type="molecule type" value="Genomic_DNA"/>
</dbReference>
<evidence type="ECO:0000256" key="2">
    <source>
        <dbReference type="ARBA" id="ARBA00022475"/>
    </source>
</evidence>
<accession>A0A088E6X4</accession>
<dbReference type="GeneID" id="91756600"/>
<dbReference type="PANTHER" id="PTHR42709">
    <property type="entry name" value="ALKALINE PHOSPHATASE LIKE PROTEIN"/>
    <property type="match status" value="1"/>
</dbReference>
<organism evidence="8 11">
    <name type="scientific">Metallosphaera sedula</name>
    <dbReference type="NCBI Taxonomy" id="43687"/>
    <lineage>
        <taxon>Archaea</taxon>
        <taxon>Thermoproteota</taxon>
        <taxon>Thermoprotei</taxon>
        <taxon>Sulfolobales</taxon>
        <taxon>Sulfolobaceae</taxon>
        <taxon>Metallosphaera</taxon>
    </lineage>
</organism>
<reference evidence="10 12" key="3">
    <citation type="submission" date="2015-07" db="EMBL/GenBank/DDBJ databases">
        <title>Physiological, transcriptional responses and genome re-sequencing of acid resistant extremely thermoacidophilic Metallosphaera sedula SARC-M1.</title>
        <authorList>
            <person name="Ai C."/>
            <person name="McCarthy S."/>
            <person name="Eckrich V."/>
            <person name="Rudrappa D."/>
            <person name="Qiu G."/>
            <person name="Blum P."/>
        </authorList>
    </citation>
    <scope>NUCLEOTIDE SEQUENCE [LARGE SCALE GENOMIC DNA]</scope>
    <source>
        <strain evidence="10 12">SARC-M1</strain>
    </source>
</reference>
<evidence type="ECO:0000313" key="9">
    <source>
        <dbReference type="EMBL" id="AKV77242.1"/>
    </source>
</evidence>
<dbReference type="PANTHER" id="PTHR42709:SF6">
    <property type="entry name" value="UNDECAPRENYL PHOSPHATE TRANSPORTER A"/>
    <property type="match status" value="1"/>
</dbReference>
<dbReference type="RefSeq" id="WP_012021993.1">
    <property type="nucleotide sequence ID" value="NZ_AP019770.1"/>
</dbReference>
<feature type="domain" description="VTT" evidence="7">
    <location>
        <begin position="32"/>
        <end position="158"/>
    </location>
</feature>
<evidence type="ECO:0000256" key="6">
    <source>
        <dbReference type="SAM" id="Phobius"/>
    </source>
</evidence>
<evidence type="ECO:0000313" key="10">
    <source>
        <dbReference type="EMBL" id="AKV83968.1"/>
    </source>
</evidence>
<evidence type="ECO:0000313" key="11">
    <source>
        <dbReference type="Proteomes" id="UP000029084"/>
    </source>
</evidence>
<dbReference type="GO" id="GO:0005886">
    <property type="term" value="C:plasma membrane"/>
    <property type="evidence" value="ECO:0007669"/>
    <property type="project" value="UniProtKB-SubCell"/>
</dbReference>
<dbReference type="PATRIC" id="fig|43687.6.peg.2223"/>
<sequence>MPSWEWNPVISVQPSYIYIFALMILEGMSLPIPSEIVMPLVGYYSTKGLLDPYLGIIVGTVGSLVGSLIDYYIALKLGVPFLHRYGKLFKLTPEKLDALSRWFAKYGTQSVFFFRFIPAFRALISFPAGLSKMRLPLFIFATFAGHLIWDTILVYIGIYFSSTWQSIISVLDKYLYGVAAITAIIIVVYILIKGNFLKF</sequence>
<keyword evidence="3 6" id="KW-0812">Transmembrane</keyword>
<reference evidence="8 11" key="1">
    <citation type="journal article" date="2014" name="J. Bacteriol.">
        <title>Role of an Archaeal PitA Transporter in the Copper and Arsenic Resistance of Metallosphaera sedula, an Extreme Thermoacidophile.</title>
        <authorList>
            <person name="McCarthy S."/>
            <person name="Ai C."/>
            <person name="Wheaton G."/>
            <person name="Tevatia R."/>
            <person name="Eckrich V."/>
            <person name="Kelly R."/>
            <person name="Blum P."/>
        </authorList>
    </citation>
    <scope>NUCLEOTIDE SEQUENCE [LARGE SCALE GENOMIC DNA]</scope>
    <source>
        <strain evidence="8 11">CuR1</strain>
    </source>
</reference>
<protein>
    <submittedName>
        <fullName evidence="9">Membrane protein</fullName>
    </submittedName>
    <submittedName>
        <fullName evidence="8">Putative membrane-associated protein-like protein</fullName>
    </submittedName>
</protein>